<protein>
    <recommendedName>
        <fullName evidence="16">C4-dicarboxylate transport sensor protein DctB</fullName>
        <ecNumber evidence="3">2.7.13.3</ecNumber>
    </recommendedName>
</protein>
<evidence type="ECO:0000256" key="8">
    <source>
        <dbReference type="ARBA" id="ARBA00022692"/>
    </source>
</evidence>
<dbReference type="GO" id="GO:0000155">
    <property type="term" value="F:phosphorelay sensor kinase activity"/>
    <property type="evidence" value="ECO:0007669"/>
    <property type="project" value="InterPro"/>
</dbReference>
<keyword evidence="7" id="KW-0808">Transferase</keyword>
<accession>A0A9Y2KXW9</accession>
<dbReference type="SUPFAM" id="SSF55874">
    <property type="entry name" value="ATPase domain of HSP90 chaperone/DNA topoisomerase II/histidine kinase"/>
    <property type="match status" value="1"/>
</dbReference>
<evidence type="ECO:0000256" key="10">
    <source>
        <dbReference type="ARBA" id="ARBA00022777"/>
    </source>
</evidence>
<dbReference type="Gene3D" id="1.10.287.130">
    <property type="match status" value="1"/>
</dbReference>
<evidence type="ECO:0000256" key="1">
    <source>
        <dbReference type="ARBA" id="ARBA00000085"/>
    </source>
</evidence>
<evidence type="ECO:0000256" key="4">
    <source>
        <dbReference type="ARBA" id="ARBA00022475"/>
    </source>
</evidence>
<feature type="domain" description="Histidine kinase" evidence="18">
    <location>
        <begin position="366"/>
        <end position="579"/>
    </location>
</feature>
<keyword evidence="4" id="KW-1003">Cell membrane</keyword>
<keyword evidence="12 17" id="KW-1133">Transmembrane helix</keyword>
<dbReference type="EC" id="2.7.13.3" evidence="3"/>
<comment type="catalytic activity">
    <reaction evidence="1">
        <text>ATP + protein L-histidine = ADP + protein N-phospho-L-histidine.</text>
        <dbReference type="EC" id="2.7.13.3"/>
    </reaction>
</comment>
<keyword evidence="8 17" id="KW-0812">Transmembrane</keyword>
<organism evidence="19 20">
    <name type="scientific">Parasedimentitalea psychrophila</name>
    <dbReference type="NCBI Taxonomy" id="2997337"/>
    <lineage>
        <taxon>Bacteria</taxon>
        <taxon>Pseudomonadati</taxon>
        <taxon>Pseudomonadota</taxon>
        <taxon>Alphaproteobacteria</taxon>
        <taxon>Rhodobacterales</taxon>
        <taxon>Paracoccaceae</taxon>
        <taxon>Parasedimentitalea</taxon>
    </lineage>
</organism>
<dbReference type="Gene3D" id="3.30.565.10">
    <property type="entry name" value="Histidine kinase-like ATPase, C-terminal domain"/>
    <property type="match status" value="1"/>
</dbReference>
<dbReference type="GO" id="GO:0005886">
    <property type="term" value="C:plasma membrane"/>
    <property type="evidence" value="ECO:0007669"/>
    <property type="project" value="UniProtKB-SubCell"/>
</dbReference>
<dbReference type="KEGG" id="ppso:QPJ95_15665"/>
<evidence type="ECO:0000256" key="5">
    <source>
        <dbReference type="ARBA" id="ARBA00022519"/>
    </source>
</evidence>
<keyword evidence="5" id="KW-0997">Cell inner membrane</keyword>
<feature type="transmembrane region" description="Helical" evidence="17">
    <location>
        <begin position="277"/>
        <end position="298"/>
    </location>
</feature>
<evidence type="ECO:0000256" key="7">
    <source>
        <dbReference type="ARBA" id="ARBA00022679"/>
    </source>
</evidence>
<dbReference type="InterPro" id="IPR003661">
    <property type="entry name" value="HisK_dim/P_dom"/>
</dbReference>
<proteinExistence type="predicted"/>
<evidence type="ECO:0000256" key="17">
    <source>
        <dbReference type="SAM" id="Phobius"/>
    </source>
</evidence>
<evidence type="ECO:0000256" key="14">
    <source>
        <dbReference type="ARBA" id="ARBA00023136"/>
    </source>
</evidence>
<dbReference type="PANTHER" id="PTHR43065">
    <property type="entry name" value="SENSOR HISTIDINE KINASE"/>
    <property type="match status" value="1"/>
</dbReference>
<dbReference type="FunFam" id="1.10.287.130:FF:000049">
    <property type="entry name" value="C4-dicarboxylate transport sensor protein DctB"/>
    <property type="match status" value="1"/>
</dbReference>
<evidence type="ECO:0000313" key="19">
    <source>
        <dbReference type="EMBL" id="WIY24051.1"/>
    </source>
</evidence>
<evidence type="ECO:0000313" key="20">
    <source>
        <dbReference type="Proteomes" id="UP001238334"/>
    </source>
</evidence>
<evidence type="ECO:0000256" key="15">
    <source>
        <dbReference type="ARBA" id="ARBA00059004"/>
    </source>
</evidence>
<evidence type="ECO:0000259" key="18">
    <source>
        <dbReference type="PROSITE" id="PS50109"/>
    </source>
</evidence>
<keyword evidence="13" id="KW-0902">Two-component regulatory system</keyword>
<dbReference type="EMBL" id="CP127247">
    <property type="protein sequence ID" value="WIY24051.1"/>
    <property type="molecule type" value="Genomic_DNA"/>
</dbReference>
<evidence type="ECO:0000256" key="9">
    <source>
        <dbReference type="ARBA" id="ARBA00022741"/>
    </source>
</evidence>
<dbReference type="SUPFAM" id="SSF47384">
    <property type="entry name" value="Homodimeric domain of signal transducing histidine kinase"/>
    <property type="match status" value="1"/>
</dbReference>
<dbReference type="Pfam" id="PF02518">
    <property type="entry name" value="HATPase_c"/>
    <property type="match status" value="1"/>
</dbReference>
<dbReference type="RefSeq" id="WP_270917055.1">
    <property type="nucleotide sequence ID" value="NZ_CP127247.1"/>
</dbReference>
<evidence type="ECO:0000256" key="16">
    <source>
        <dbReference type="ARBA" id="ARBA00073143"/>
    </source>
</evidence>
<keyword evidence="11 19" id="KW-0067">ATP-binding</keyword>
<evidence type="ECO:0000256" key="2">
    <source>
        <dbReference type="ARBA" id="ARBA00004429"/>
    </source>
</evidence>
<dbReference type="InterPro" id="IPR036097">
    <property type="entry name" value="HisK_dim/P_sf"/>
</dbReference>
<dbReference type="PIRSF" id="PIRSF036431">
    <property type="entry name" value="STHK_DctB"/>
    <property type="match status" value="1"/>
</dbReference>
<dbReference type="InterPro" id="IPR017055">
    <property type="entry name" value="Sig_transdc_His_kinase_DctB"/>
</dbReference>
<evidence type="ECO:0000256" key="6">
    <source>
        <dbReference type="ARBA" id="ARBA00022553"/>
    </source>
</evidence>
<dbReference type="Gene3D" id="3.30.450.20">
    <property type="entry name" value="PAS domain"/>
    <property type="match status" value="1"/>
</dbReference>
<evidence type="ECO:0000256" key="11">
    <source>
        <dbReference type="ARBA" id="ARBA00022840"/>
    </source>
</evidence>
<evidence type="ECO:0000256" key="12">
    <source>
        <dbReference type="ARBA" id="ARBA00022989"/>
    </source>
</evidence>
<dbReference type="PROSITE" id="PS50109">
    <property type="entry name" value="HIS_KIN"/>
    <property type="match status" value="1"/>
</dbReference>
<keyword evidence="6" id="KW-0597">Phosphoprotein</keyword>
<keyword evidence="14 17" id="KW-0472">Membrane</keyword>
<dbReference type="InterPro" id="IPR005467">
    <property type="entry name" value="His_kinase_dom"/>
</dbReference>
<dbReference type="SMART" id="SM00387">
    <property type="entry name" value="HATPase_c"/>
    <property type="match status" value="1"/>
</dbReference>
<sequence length="584" mass="63437">MRNLEGHRGWIVLGFALALAALTGAVWSYGYRQALDVLARQGEADLELASDRVSTQLQVYQELAVLMARHPALEQLSGEESRRAAVRLLRDVADSTAALDVFYADASGRVLVAAQGITGPDVSGTDYFSRAMHGALGTGHGVLQPLNRRAFFYAAPDFGADGTVRGALVTVADVVDVEQTWRGSLPAVFFTDRNGEVFISNRSELLLWQRQPGETGLQPQDGRQVVFSAHRVSGHEIWQLGWGPYLPQRALHRAVDLPVIGMIGEILLDTAPARRIATLQAAALAGICLAFGALLFLATERRRTLALANVVLESRVTKRTRALSASNMQLRREVKERQGAEAALTLAQQELVQAGKLSALGQMSAGISHELNQPLMAIQQYADNGSAFLQQGKADRAGENLGRISDMATRMARIIKNLRAFARNESEPVSRVDLVKVITAAVELTQARLQADQVSVDWNADQYDAPVYAWGGEVRLAQVFVNLINNAADAMLDQDDRQVHISINTGDRLAVTVSDVGPGIKEPEKVFEPFYSTKTVGSSDGMGLGLSISYGLVQSFGGNIRGVNVERGAMFTVELDYWTEEDVV</sequence>
<keyword evidence="10" id="KW-0418">Kinase</keyword>
<gene>
    <name evidence="19" type="ORF">QPJ95_15665</name>
</gene>
<keyword evidence="20" id="KW-1185">Reference proteome</keyword>
<name>A0A9Y2KXW9_9RHOB</name>
<dbReference type="PRINTS" id="PR00344">
    <property type="entry name" value="BCTRLSENSOR"/>
</dbReference>
<evidence type="ECO:0000256" key="13">
    <source>
        <dbReference type="ARBA" id="ARBA00023012"/>
    </source>
</evidence>
<evidence type="ECO:0000256" key="3">
    <source>
        <dbReference type="ARBA" id="ARBA00012438"/>
    </source>
</evidence>
<dbReference type="CDD" id="cd00082">
    <property type="entry name" value="HisKA"/>
    <property type="match status" value="1"/>
</dbReference>
<reference evidence="19 20" key="1">
    <citation type="submission" date="2023-06" db="EMBL/GenBank/DDBJ databases">
        <title>Parasedimentitalea psychrophila sp. nov., a psychrophilic bacterium isolated from deep-sea sediment.</title>
        <authorList>
            <person name="Li A."/>
        </authorList>
    </citation>
    <scope>NUCLEOTIDE SEQUENCE [LARGE SCALE GENOMIC DNA]</scope>
    <source>
        <strain evidence="19 20">QS115</strain>
    </source>
</reference>
<dbReference type="Proteomes" id="UP001238334">
    <property type="component" value="Chromosome"/>
</dbReference>
<dbReference type="InterPro" id="IPR003594">
    <property type="entry name" value="HATPase_dom"/>
</dbReference>
<dbReference type="Pfam" id="PF00512">
    <property type="entry name" value="HisKA"/>
    <property type="match status" value="1"/>
</dbReference>
<comment type="subcellular location">
    <subcellularLocation>
        <location evidence="2">Cell inner membrane</location>
        <topology evidence="2">Multi-pass membrane protein</topology>
    </subcellularLocation>
</comment>
<dbReference type="PANTHER" id="PTHR43065:SF46">
    <property type="entry name" value="C4-DICARBOXYLATE TRANSPORT SENSOR PROTEIN DCTB"/>
    <property type="match status" value="1"/>
</dbReference>
<dbReference type="GO" id="GO:0005524">
    <property type="term" value="F:ATP binding"/>
    <property type="evidence" value="ECO:0007669"/>
    <property type="project" value="UniProtKB-KW"/>
</dbReference>
<dbReference type="CDD" id="cd18773">
    <property type="entry name" value="PDC1_HK_sensor"/>
    <property type="match status" value="1"/>
</dbReference>
<dbReference type="AlphaFoldDB" id="A0A9Y2KXW9"/>
<dbReference type="InterPro" id="IPR036890">
    <property type="entry name" value="HATPase_C_sf"/>
</dbReference>
<comment type="function">
    <text evidence="15">Member of the two-component regulatory system DctB/DctD involved in the transport of C4-dicarboxylates. DctB functions as a membrane-associated protein kinase that phosphorylates DctD in response to environmental signals.</text>
</comment>
<dbReference type="InterPro" id="IPR004358">
    <property type="entry name" value="Sig_transdc_His_kin-like_C"/>
</dbReference>
<keyword evidence="9" id="KW-0547">Nucleotide-binding</keyword>
<dbReference type="SMART" id="SM00388">
    <property type="entry name" value="HisKA"/>
    <property type="match status" value="1"/>
</dbReference>